<dbReference type="AlphaFoldDB" id="A0A453I8K5"/>
<protein>
    <submittedName>
        <fullName evidence="2">Uncharacterized protein</fullName>
    </submittedName>
</protein>
<reference evidence="3" key="2">
    <citation type="journal article" date="2017" name="Nat. Plants">
        <title>The Aegilops tauschii genome reveals multiple impacts of transposons.</title>
        <authorList>
            <person name="Zhao G."/>
            <person name="Zou C."/>
            <person name="Li K."/>
            <person name="Wang K."/>
            <person name="Li T."/>
            <person name="Gao L."/>
            <person name="Zhang X."/>
            <person name="Wang H."/>
            <person name="Yang Z."/>
            <person name="Liu X."/>
            <person name="Jiang W."/>
            <person name="Mao L."/>
            <person name="Kong X."/>
            <person name="Jiao Y."/>
            <person name="Jia J."/>
        </authorList>
    </citation>
    <scope>NUCLEOTIDE SEQUENCE [LARGE SCALE GENOMIC DNA]</scope>
    <source>
        <strain evidence="3">cv. AL8/78</strain>
    </source>
</reference>
<accession>A0A453I8K5</accession>
<reference evidence="2" key="5">
    <citation type="journal article" date="2021" name="G3 (Bethesda)">
        <title>Aegilops tauschii genome assembly Aet v5.0 features greater sequence contiguity and improved annotation.</title>
        <authorList>
            <person name="Wang L."/>
            <person name="Zhu T."/>
            <person name="Rodriguez J.C."/>
            <person name="Deal K.R."/>
            <person name="Dubcovsky J."/>
            <person name="McGuire P.E."/>
            <person name="Lux T."/>
            <person name="Spannagl M."/>
            <person name="Mayer K.F.X."/>
            <person name="Baldrich P."/>
            <person name="Meyers B.C."/>
            <person name="Huo N."/>
            <person name="Gu Y.Q."/>
            <person name="Zhou H."/>
            <person name="Devos K.M."/>
            <person name="Bennetzen J.L."/>
            <person name="Unver T."/>
            <person name="Budak H."/>
            <person name="Gulick P.J."/>
            <person name="Galiba G."/>
            <person name="Kalapos B."/>
            <person name="Nelson D.R."/>
            <person name="Li P."/>
            <person name="You F.M."/>
            <person name="Luo M.C."/>
            <person name="Dvorak J."/>
        </authorList>
    </citation>
    <scope>NUCLEOTIDE SEQUENCE [LARGE SCALE GENOMIC DNA]</scope>
    <source>
        <strain evidence="2">cv. AL8/78</strain>
    </source>
</reference>
<keyword evidence="3" id="KW-1185">Reference proteome</keyword>
<reference evidence="2" key="4">
    <citation type="submission" date="2019-03" db="UniProtKB">
        <authorList>
            <consortium name="EnsemblPlants"/>
        </authorList>
    </citation>
    <scope>IDENTIFICATION</scope>
</reference>
<reference evidence="3" key="1">
    <citation type="journal article" date="2014" name="Science">
        <title>Ancient hybridizations among the ancestral genomes of bread wheat.</title>
        <authorList>
            <consortium name="International Wheat Genome Sequencing Consortium,"/>
            <person name="Marcussen T."/>
            <person name="Sandve S.R."/>
            <person name="Heier L."/>
            <person name="Spannagl M."/>
            <person name="Pfeifer M."/>
            <person name="Jakobsen K.S."/>
            <person name="Wulff B.B."/>
            <person name="Steuernagel B."/>
            <person name="Mayer K.F."/>
            <person name="Olsen O.A."/>
        </authorList>
    </citation>
    <scope>NUCLEOTIDE SEQUENCE [LARGE SCALE GENOMIC DNA]</scope>
    <source>
        <strain evidence="3">cv. AL8/78</strain>
    </source>
</reference>
<dbReference type="Gramene" id="AET4Gv20481100.4">
    <property type="protein sequence ID" value="AET4Gv20481100.4"/>
    <property type="gene ID" value="AET4Gv20481100"/>
</dbReference>
<dbReference type="Gramene" id="AET4Gv20481100.3">
    <property type="protein sequence ID" value="AET4Gv20481100.3"/>
    <property type="gene ID" value="AET4Gv20481100"/>
</dbReference>
<organism evidence="2 3">
    <name type="scientific">Aegilops tauschii subsp. strangulata</name>
    <name type="common">Goatgrass</name>
    <dbReference type="NCBI Taxonomy" id="200361"/>
    <lineage>
        <taxon>Eukaryota</taxon>
        <taxon>Viridiplantae</taxon>
        <taxon>Streptophyta</taxon>
        <taxon>Embryophyta</taxon>
        <taxon>Tracheophyta</taxon>
        <taxon>Spermatophyta</taxon>
        <taxon>Magnoliopsida</taxon>
        <taxon>Liliopsida</taxon>
        <taxon>Poales</taxon>
        <taxon>Poaceae</taxon>
        <taxon>BOP clade</taxon>
        <taxon>Pooideae</taxon>
        <taxon>Triticodae</taxon>
        <taxon>Triticeae</taxon>
        <taxon>Triticinae</taxon>
        <taxon>Aegilops</taxon>
    </lineage>
</organism>
<evidence type="ECO:0000313" key="3">
    <source>
        <dbReference type="Proteomes" id="UP000015105"/>
    </source>
</evidence>
<feature type="compositionally biased region" description="Low complexity" evidence="1">
    <location>
        <begin position="126"/>
        <end position="137"/>
    </location>
</feature>
<dbReference type="EnsemblPlants" id="AET4Gv20481100.3">
    <property type="protein sequence ID" value="AET4Gv20481100.3"/>
    <property type="gene ID" value="AET4Gv20481100"/>
</dbReference>
<dbReference type="EnsemblPlants" id="AET4Gv20481100.4">
    <property type="protein sequence ID" value="AET4Gv20481100.4"/>
    <property type="gene ID" value="AET4Gv20481100"/>
</dbReference>
<reference evidence="2" key="3">
    <citation type="journal article" date="2017" name="Nature">
        <title>Genome sequence of the progenitor of the wheat D genome Aegilops tauschii.</title>
        <authorList>
            <person name="Luo M.C."/>
            <person name="Gu Y.Q."/>
            <person name="Puiu D."/>
            <person name="Wang H."/>
            <person name="Twardziok S.O."/>
            <person name="Deal K.R."/>
            <person name="Huo N."/>
            <person name="Zhu T."/>
            <person name="Wang L."/>
            <person name="Wang Y."/>
            <person name="McGuire P.E."/>
            <person name="Liu S."/>
            <person name="Long H."/>
            <person name="Ramasamy R.K."/>
            <person name="Rodriguez J.C."/>
            <person name="Van S.L."/>
            <person name="Yuan L."/>
            <person name="Wang Z."/>
            <person name="Xia Z."/>
            <person name="Xiao L."/>
            <person name="Anderson O.D."/>
            <person name="Ouyang S."/>
            <person name="Liang Y."/>
            <person name="Zimin A.V."/>
            <person name="Pertea G."/>
            <person name="Qi P."/>
            <person name="Bennetzen J.L."/>
            <person name="Dai X."/>
            <person name="Dawson M.W."/>
            <person name="Muller H.G."/>
            <person name="Kugler K."/>
            <person name="Rivarola-Duarte L."/>
            <person name="Spannagl M."/>
            <person name="Mayer K.F.X."/>
            <person name="Lu F.H."/>
            <person name="Bevan M.W."/>
            <person name="Leroy P."/>
            <person name="Li P."/>
            <person name="You F.M."/>
            <person name="Sun Q."/>
            <person name="Liu Z."/>
            <person name="Lyons E."/>
            <person name="Wicker T."/>
            <person name="Salzberg S.L."/>
            <person name="Devos K.M."/>
            <person name="Dvorak J."/>
        </authorList>
    </citation>
    <scope>NUCLEOTIDE SEQUENCE [LARGE SCALE GENOMIC DNA]</scope>
    <source>
        <strain evidence="2">cv. AL8/78</strain>
    </source>
</reference>
<dbReference type="Gramene" id="AET4Gv20481100.2">
    <property type="protein sequence ID" value="AET4Gv20481100.2"/>
    <property type="gene ID" value="AET4Gv20481100"/>
</dbReference>
<dbReference type="Proteomes" id="UP000015105">
    <property type="component" value="Chromosome 4D"/>
</dbReference>
<proteinExistence type="predicted"/>
<name>A0A453I8K5_AEGTS</name>
<evidence type="ECO:0000256" key="1">
    <source>
        <dbReference type="SAM" id="MobiDB-lite"/>
    </source>
</evidence>
<dbReference type="EnsemblPlants" id="AET4Gv20481100.2">
    <property type="protein sequence ID" value="AET4Gv20481100.2"/>
    <property type="gene ID" value="AET4Gv20481100"/>
</dbReference>
<feature type="compositionally biased region" description="Low complexity" evidence="1">
    <location>
        <begin position="148"/>
        <end position="158"/>
    </location>
</feature>
<dbReference type="Gramene" id="AET4Gv20481100.1">
    <property type="protein sequence ID" value="AET4Gv20481100.1"/>
    <property type="gene ID" value="AET4Gv20481100"/>
</dbReference>
<dbReference type="EnsemblPlants" id="AET4Gv20481100.1">
    <property type="protein sequence ID" value="AET4Gv20481100.1"/>
    <property type="gene ID" value="AET4Gv20481100"/>
</dbReference>
<feature type="region of interest" description="Disordered" evidence="1">
    <location>
        <begin position="124"/>
        <end position="158"/>
    </location>
</feature>
<sequence>MITELSIAISFQHRDRQEDTSYQHKQTEAPSIISEIYRNLLSDVQASGGREVVGDSFSGNVVSASHTARSSRDCTNPSPAVLLVVAVWLWLLLSASGALADGGNGTVCMCMGPQCVPPCPVPGTPTPTTSPTQFPFCPQRPPEVGPFPSAASRRSPPT</sequence>
<evidence type="ECO:0000313" key="2">
    <source>
        <dbReference type="EnsemblPlants" id="AET4Gv20481100.1"/>
    </source>
</evidence>